<evidence type="ECO:0000256" key="1">
    <source>
        <dbReference type="SAM" id="MobiDB-lite"/>
    </source>
</evidence>
<sequence length="42" mass="4781">MEAIEFYSRDLDVNPTSLNNRGLAKSKSVTKQERFPITTGHE</sequence>
<organism evidence="2 3">
    <name type="scientific">Leptospira weilii serovar Topaz str. LT2116</name>
    <dbReference type="NCBI Taxonomy" id="1088540"/>
    <lineage>
        <taxon>Bacteria</taxon>
        <taxon>Pseudomonadati</taxon>
        <taxon>Spirochaetota</taxon>
        <taxon>Spirochaetia</taxon>
        <taxon>Leptospirales</taxon>
        <taxon>Leptospiraceae</taxon>
        <taxon>Leptospira</taxon>
    </lineage>
</organism>
<name>M3G831_9LEPT</name>
<comment type="caution">
    <text evidence="2">The sequence shown here is derived from an EMBL/GenBank/DDBJ whole genome shotgun (WGS) entry which is preliminary data.</text>
</comment>
<protein>
    <submittedName>
        <fullName evidence="2">Uncharacterized protein</fullName>
    </submittedName>
</protein>
<accession>M3G831</accession>
<proteinExistence type="predicted"/>
<gene>
    <name evidence="2" type="ORF">LEP1GSC188_3327</name>
</gene>
<feature type="compositionally biased region" description="Basic and acidic residues" evidence="1">
    <location>
        <begin position="30"/>
        <end position="42"/>
    </location>
</feature>
<evidence type="ECO:0000313" key="2">
    <source>
        <dbReference type="EMBL" id="EMF82149.1"/>
    </source>
</evidence>
<feature type="region of interest" description="Disordered" evidence="1">
    <location>
        <begin position="23"/>
        <end position="42"/>
    </location>
</feature>
<dbReference type="AlphaFoldDB" id="M3G831"/>
<dbReference type="Proteomes" id="UP000011770">
    <property type="component" value="Unassembled WGS sequence"/>
</dbReference>
<dbReference type="EMBL" id="AHOR02000026">
    <property type="protein sequence ID" value="EMF82149.1"/>
    <property type="molecule type" value="Genomic_DNA"/>
</dbReference>
<evidence type="ECO:0000313" key="3">
    <source>
        <dbReference type="Proteomes" id="UP000011770"/>
    </source>
</evidence>
<reference evidence="2 3" key="1">
    <citation type="submission" date="2013-01" db="EMBL/GenBank/DDBJ databases">
        <authorList>
            <person name="Harkins D.M."/>
            <person name="Durkin A.S."/>
            <person name="Brinkac L.M."/>
            <person name="Haft D.H."/>
            <person name="Selengut J.D."/>
            <person name="Sanka R."/>
            <person name="DePew J."/>
            <person name="Purushe J."/>
            <person name="Tulsiani S.M."/>
            <person name="Graham G.C."/>
            <person name="Burns M.-A."/>
            <person name="Dohnt M.F."/>
            <person name="Smythe L.D."/>
            <person name="McKay D.B."/>
            <person name="Craig S.B."/>
            <person name="Vinetz J.M."/>
            <person name="Sutton G.G."/>
            <person name="Nierman W.C."/>
            <person name="Fouts D.E."/>
        </authorList>
    </citation>
    <scope>NUCLEOTIDE SEQUENCE [LARGE SCALE GENOMIC DNA]</scope>
    <source>
        <strain evidence="2 3">LT2116</strain>
    </source>
</reference>